<sequence length="779" mass="90611">MINIRHKLTHLGFRSIFYRLIILFVSLSAFIQITLFLSTSVLMKHIESQIKTNYEYSLSNLASTINNLFDGIYQSNYLLALDPNFLKIFTTEYAEDDLTKYADYTQAIRSLSRVKSSSNYIDSAYIYKRKEDIIISDNGTYLPEQFYQNLFDTKQYPPAFWHDFKANHHLFTILPPSQTSGNDRNQKESTISVVQSTVGGRYSNNLYIINLKAEAVRNLLRSYKLTPNSLIMVSDPSGNLLAASQIIDSDLHAFMSETLTDPHEKFDMTYQNQQMHVIKYSTNFFFRDATMIVAVPHSDITSFLNKMKNWNFTVTGILFVISLLLSILFSKRFYAPIRSLVQTLQRSEHKKKEELPFNELEFLNTEIRRILMDVDQLNETLSYSLPIATQHFLGKMLKTSFPYDNKTIDDYLMKLGFRFPNRFFQIGLIQCTFRKPFYDLYSEKFQTEASDTVHRILQALLPKKHPTYILELDTNLFGVLINPASAIDIDSSSYFELIDTLFRQDEAALRIHIGMGLVHENYKGMQISYMEAMKALWRVSPFDSKRIVYYSEFDHEEPRFMLNKTEENILTNLLVAGKREELMEQLKQLIKANIDQSISGTSMKQLLIHLYLIGIQVLKQKNISFEQLAPFETSEFLLSADSGSVEEISGFLFGFFDRVLALSNPSPDTFNIQRFRAYLDTHYAEEITLDILADKYNTSPKYMSRLLKNELGTTFYRYLQELRIAKAKELLIASSDPIHKIWEQVGFNNRNTFIRTFRNLEGISPTDYRKYHQPESLSL</sequence>
<keyword evidence="3" id="KW-0804">Transcription</keyword>
<reference evidence="6 7" key="1">
    <citation type="submission" date="2019-12" db="EMBL/GenBank/DDBJ databases">
        <title>Paenibacillus sp. nov., an endophytic bacterium isolated from the stem of Dendrobium.</title>
        <authorList>
            <person name="Zhao R."/>
        </authorList>
    </citation>
    <scope>NUCLEOTIDE SEQUENCE [LARGE SCALE GENOMIC DNA]</scope>
    <source>
        <strain evidence="6 7">HJL G12</strain>
    </source>
</reference>
<keyword evidence="1" id="KW-0805">Transcription regulation</keyword>
<evidence type="ECO:0000313" key="6">
    <source>
        <dbReference type="EMBL" id="MWV42611.1"/>
    </source>
</evidence>
<dbReference type="Gene3D" id="1.10.10.60">
    <property type="entry name" value="Homeodomain-like"/>
    <property type="match status" value="2"/>
</dbReference>
<evidence type="ECO:0000313" key="7">
    <source>
        <dbReference type="Proteomes" id="UP000460318"/>
    </source>
</evidence>
<feature type="domain" description="HTH araC/xylS-type" evidence="5">
    <location>
        <begin position="673"/>
        <end position="771"/>
    </location>
</feature>
<organism evidence="6 7">
    <name type="scientific">Paenibacillus dendrobii</name>
    <dbReference type="NCBI Taxonomy" id="2691084"/>
    <lineage>
        <taxon>Bacteria</taxon>
        <taxon>Bacillati</taxon>
        <taxon>Bacillota</taxon>
        <taxon>Bacilli</taxon>
        <taxon>Bacillales</taxon>
        <taxon>Paenibacillaceae</taxon>
        <taxon>Paenibacillus</taxon>
    </lineage>
</organism>
<protein>
    <submittedName>
        <fullName evidence="6">Helix-turn-helix domain-containing protein</fullName>
    </submittedName>
</protein>
<dbReference type="SMART" id="SM00342">
    <property type="entry name" value="HTH_ARAC"/>
    <property type="match status" value="1"/>
</dbReference>
<dbReference type="InterPro" id="IPR018060">
    <property type="entry name" value="HTH_AraC"/>
</dbReference>
<dbReference type="AlphaFoldDB" id="A0A7X3IFN1"/>
<keyword evidence="7" id="KW-1185">Reference proteome</keyword>
<dbReference type="Proteomes" id="UP000460318">
    <property type="component" value="Unassembled WGS sequence"/>
</dbReference>
<evidence type="ECO:0000256" key="3">
    <source>
        <dbReference type="ARBA" id="ARBA00023163"/>
    </source>
</evidence>
<dbReference type="Pfam" id="PF12833">
    <property type="entry name" value="HTH_18"/>
    <property type="match status" value="1"/>
</dbReference>
<gene>
    <name evidence="6" type="ORF">GRF59_03135</name>
</gene>
<feature type="transmembrane region" description="Helical" evidence="4">
    <location>
        <begin position="20"/>
        <end position="43"/>
    </location>
</feature>
<accession>A0A7X3IFN1</accession>
<name>A0A7X3IFN1_9BACL</name>
<evidence type="ECO:0000256" key="1">
    <source>
        <dbReference type="ARBA" id="ARBA00023015"/>
    </source>
</evidence>
<dbReference type="GO" id="GO:0043565">
    <property type="term" value="F:sequence-specific DNA binding"/>
    <property type="evidence" value="ECO:0007669"/>
    <property type="project" value="InterPro"/>
</dbReference>
<evidence type="ECO:0000256" key="4">
    <source>
        <dbReference type="SAM" id="Phobius"/>
    </source>
</evidence>
<dbReference type="EMBL" id="WUBI01000001">
    <property type="protein sequence ID" value="MWV42611.1"/>
    <property type="molecule type" value="Genomic_DNA"/>
</dbReference>
<comment type="caution">
    <text evidence="6">The sequence shown here is derived from an EMBL/GenBank/DDBJ whole genome shotgun (WGS) entry which is preliminary data.</text>
</comment>
<dbReference type="PANTHER" id="PTHR43280">
    <property type="entry name" value="ARAC-FAMILY TRANSCRIPTIONAL REGULATOR"/>
    <property type="match status" value="1"/>
</dbReference>
<keyword evidence="4" id="KW-0812">Transmembrane</keyword>
<feature type="transmembrane region" description="Helical" evidence="4">
    <location>
        <begin position="310"/>
        <end position="329"/>
    </location>
</feature>
<evidence type="ECO:0000256" key="2">
    <source>
        <dbReference type="ARBA" id="ARBA00023125"/>
    </source>
</evidence>
<keyword evidence="4" id="KW-1133">Transmembrane helix</keyword>
<dbReference type="PROSITE" id="PS01124">
    <property type="entry name" value="HTH_ARAC_FAMILY_2"/>
    <property type="match status" value="1"/>
</dbReference>
<keyword evidence="4" id="KW-0472">Membrane</keyword>
<dbReference type="SUPFAM" id="SSF46689">
    <property type="entry name" value="Homeodomain-like"/>
    <property type="match status" value="2"/>
</dbReference>
<proteinExistence type="predicted"/>
<dbReference type="PANTHER" id="PTHR43280:SF2">
    <property type="entry name" value="HTH-TYPE TRANSCRIPTIONAL REGULATOR EXSA"/>
    <property type="match status" value="1"/>
</dbReference>
<keyword evidence="2" id="KW-0238">DNA-binding</keyword>
<evidence type="ECO:0000259" key="5">
    <source>
        <dbReference type="PROSITE" id="PS01124"/>
    </source>
</evidence>
<dbReference type="InterPro" id="IPR009057">
    <property type="entry name" value="Homeodomain-like_sf"/>
</dbReference>
<dbReference type="GO" id="GO:0003700">
    <property type="term" value="F:DNA-binding transcription factor activity"/>
    <property type="evidence" value="ECO:0007669"/>
    <property type="project" value="InterPro"/>
</dbReference>